<feature type="region of interest" description="Disordered" evidence="1">
    <location>
        <begin position="157"/>
        <end position="190"/>
    </location>
</feature>
<dbReference type="InterPro" id="IPR025330">
    <property type="entry name" value="DUF4236"/>
</dbReference>
<feature type="domain" description="DUF4236" evidence="2">
    <location>
        <begin position="3"/>
        <end position="56"/>
    </location>
</feature>
<name>A0A450UZR4_9GAMM</name>
<proteinExistence type="predicted"/>
<sequence length="447" mass="50757">MGMRFRKSVKIAPGVKINFSGSGASMTVGPRGASVNVSSRGTYLNAGIPGTGLSSRTRLSGAQNHQQFERERRRIEREQEKLAKERRRRDALASVALRLNDKGAIEATNSFGEPMSLADMRLLWEQKGPVVKNWLQEQCDEINGDIELLQEIHLDTPFPDSAPKYQPAPFDVQAPRKPEEPAEPPKPQLSEVQPLGYWSRLFKSRRIAHEEAVRTNEQNHQKLVSEWQRRKSAATEQYAIDLVRWEAETADWLKKKQNHEEHEAQKQQSFFSDIRGNTEVMCSSLEEIFSSMSWPRETIVAYQIEYGGQEVWLDVDLPEIEDLPQKVAALAANGRKLNIKNKPQKQLRQEYATHIHGISLRLAGTTMAALPRCDRVIISGYSQRLDTATGLVNDDYLFSVKYTRGGLAGLNFANLEQVDPVETMTRFEYIRKMTTTGVFKAIRPYSI</sequence>
<feature type="compositionally biased region" description="Polar residues" evidence="1">
    <location>
        <begin position="54"/>
        <end position="65"/>
    </location>
</feature>
<organism evidence="3">
    <name type="scientific">Candidatus Kentrum sp. LFY</name>
    <dbReference type="NCBI Taxonomy" id="2126342"/>
    <lineage>
        <taxon>Bacteria</taxon>
        <taxon>Pseudomonadati</taxon>
        <taxon>Pseudomonadota</taxon>
        <taxon>Gammaproteobacteria</taxon>
        <taxon>Candidatus Kentrum</taxon>
    </lineage>
</organism>
<gene>
    <name evidence="3" type="ORF">BECKLFY1418B_GA0070995_11139</name>
</gene>
<evidence type="ECO:0000313" key="3">
    <source>
        <dbReference type="EMBL" id="VFJ98074.1"/>
    </source>
</evidence>
<dbReference type="Pfam" id="PF14020">
    <property type="entry name" value="DUF4236"/>
    <property type="match status" value="1"/>
</dbReference>
<protein>
    <recommendedName>
        <fullName evidence="2">DUF4236 domain-containing protein</fullName>
    </recommendedName>
</protein>
<feature type="region of interest" description="Disordered" evidence="1">
    <location>
        <begin position="54"/>
        <end position="74"/>
    </location>
</feature>
<evidence type="ECO:0000256" key="1">
    <source>
        <dbReference type="SAM" id="MobiDB-lite"/>
    </source>
</evidence>
<evidence type="ECO:0000259" key="2">
    <source>
        <dbReference type="Pfam" id="PF14020"/>
    </source>
</evidence>
<dbReference type="EMBL" id="CAADFF010000113">
    <property type="protein sequence ID" value="VFJ98074.1"/>
    <property type="molecule type" value="Genomic_DNA"/>
</dbReference>
<dbReference type="AlphaFoldDB" id="A0A450UZR4"/>
<reference evidence="3" key="1">
    <citation type="submission" date="2019-02" db="EMBL/GenBank/DDBJ databases">
        <authorList>
            <person name="Gruber-Vodicka R. H."/>
            <person name="Seah K. B. B."/>
        </authorList>
    </citation>
    <scope>NUCLEOTIDE SEQUENCE</scope>
    <source>
        <strain evidence="3">BECK_M7</strain>
    </source>
</reference>
<accession>A0A450UZR4</accession>